<dbReference type="OrthoDB" id="115726at2"/>
<dbReference type="STRING" id="1440763.BJI69_06575"/>
<feature type="transmembrane region" description="Helical" evidence="1">
    <location>
        <begin position="172"/>
        <end position="190"/>
    </location>
</feature>
<dbReference type="EMBL" id="CP017480">
    <property type="protein sequence ID" value="APG03605.1"/>
    <property type="molecule type" value="Genomic_DNA"/>
</dbReference>
<dbReference type="AlphaFoldDB" id="A0A1L3ERC2"/>
<evidence type="ECO:0000313" key="3">
    <source>
        <dbReference type="Proteomes" id="UP000182987"/>
    </source>
</evidence>
<sequence length="261" mass="27347">MTRSTGGLATTASLAVVAYAAMDMCHEVLGHGVAMLFFDDATPVQLTTVALSSQGAVSRVVALAGPLVNLILGAIAMAWFRRLTTFGPGSYFLWLFATINLLNGTGYAVYSGVLDFGDLAVVIAGWEPHIAWRIGLADLGAAGYYMSLRLASVSLARRLDSVSIGRHTLPRLTWPAYLAGGLPLAAGAAMNPLTNLFFLVGVTGGFGCMLGLLFVPALTESARAEATRAEPWQTSWGWIVGAVLTAAIFVFVVGPGVALHD</sequence>
<feature type="transmembrane region" description="Helical" evidence="1">
    <location>
        <begin position="196"/>
        <end position="215"/>
    </location>
</feature>
<proteinExistence type="predicted"/>
<dbReference type="KEGG" id="lrz:BJI69_06575"/>
<dbReference type="Proteomes" id="UP000182987">
    <property type="component" value="Chromosome"/>
</dbReference>
<evidence type="ECO:0000256" key="1">
    <source>
        <dbReference type="SAM" id="Phobius"/>
    </source>
</evidence>
<dbReference type="RefSeq" id="WP_046979735.1">
    <property type="nucleotide sequence ID" value="NZ_CP017480.1"/>
</dbReference>
<feature type="transmembrane region" description="Helical" evidence="1">
    <location>
        <begin position="130"/>
        <end position="151"/>
    </location>
</feature>
<keyword evidence="1" id="KW-0472">Membrane</keyword>
<feature type="transmembrane region" description="Helical" evidence="1">
    <location>
        <begin position="92"/>
        <end position="110"/>
    </location>
</feature>
<protein>
    <submittedName>
        <fullName evidence="2">Uncharacterized protein</fullName>
    </submittedName>
</protein>
<keyword evidence="3" id="KW-1185">Reference proteome</keyword>
<accession>A0A1L3ERC2</accession>
<evidence type="ECO:0000313" key="2">
    <source>
        <dbReference type="EMBL" id="APG03605.1"/>
    </source>
</evidence>
<gene>
    <name evidence="2" type="ORF">BJI69_06575</name>
</gene>
<reference evidence="3" key="1">
    <citation type="submission" date="2016-09" db="EMBL/GenBank/DDBJ databases">
        <authorList>
            <person name="Lysoe E."/>
        </authorList>
    </citation>
    <scope>NUCLEOTIDE SEQUENCE [LARGE SCALE GENOMIC DNA]</scope>
    <source>
        <strain evidence="3">LJ96T</strain>
    </source>
</reference>
<keyword evidence="1" id="KW-0812">Transmembrane</keyword>
<feature type="transmembrane region" description="Helical" evidence="1">
    <location>
        <begin position="236"/>
        <end position="258"/>
    </location>
</feature>
<organism evidence="2 3">
    <name type="scientific">Luteibacter rhizovicinus DSM 16549</name>
    <dbReference type="NCBI Taxonomy" id="1440763"/>
    <lineage>
        <taxon>Bacteria</taxon>
        <taxon>Pseudomonadati</taxon>
        <taxon>Pseudomonadota</taxon>
        <taxon>Gammaproteobacteria</taxon>
        <taxon>Lysobacterales</taxon>
        <taxon>Rhodanobacteraceae</taxon>
        <taxon>Luteibacter</taxon>
    </lineage>
</organism>
<keyword evidence="1" id="KW-1133">Transmembrane helix</keyword>
<name>A0A1L3ERC2_9GAMM</name>
<feature type="transmembrane region" description="Helical" evidence="1">
    <location>
        <begin position="60"/>
        <end position="80"/>
    </location>
</feature>